<organism evidence="3 4">
    <name type="scientific">Pseudodesulfovibrio portus</name>
    <dbReference type="NCBI Taxonomy" id="231439"/>
    <lineage>
        <taxon>Bacteria</taxon>
        <taxon>Pseudomonadati</taxon>
        <taxon>Thermodesulfobacteriota</taxon>
        <taxon>Desulfovibrionia</taxon>
        <taxon>Desulfovibrionales</taxon>
        <taxon>Desulfovibrionaceae</taxon>
    </lineage>
</organism>
<dbReference type="InterPro" id="IPR028976">
    <property type="entry name" value="CheC-like_sf"/>
</dbReference>
<dbReference type="InterPro" id="IPR038756">
    <property type="entry name" value="CheX-like"/>
</dbReference>
<dbReference type="PANTHER" id="PTHR39452">
    <property type="entry name" value="CHEY-P PHOSPHATASE CHEX"/>
    <property type="match status" value="1"/>
</dbReference>
<reference evidence="3" key="1">
    <citation type="submission" date="2022-08" db="EMBL/GenBank/DDBJ databases">
        <title>Genome Sequence of the sulphate-reducing bacterium, Pseudodesulfovibrio portus JCM14722.</title>
        <authorList>
            <person name="Kondo R."/>
            <person name="Kataoka T."/>
        </authorList>
    </citation>
    <scope>NUCLEOTIDE SEQUENCE</scope>
    <source>
        <strain evidence="3">JCM 14722</strain>
    </source>
</reference>
<keyword evidence="1" id="KW-0145">Chemotaxis</keyword>
<dbReference type="Proteomes" id="UP001061361">
    <property type="component" value="Chromosome"/>
</dbReference>
<dbReference type="RefSeq" id="WP_264982704.1">
    <property type="nucleotide sequence ID" value="NZ_AP026708.1"/>
</dbReference>
<keyword evidence="4" id="KW-1185">Reference proteome</keyword>
<dbReference type="CDD" id="cd17906">
    <property type="entry name" value="CheX"/>
    <property type="match status" value="1"/>
</dbReference>
<gene>
    <name evidence="3" type="primary">cheX</name>
    <name evidence="3" type="ORF">JCM14722_01750</name>
</gene>
<accession>A0ABM8AMK9</accession>
<dbReference type="Pfam" id="PF13690">
    <property type="entry name" value="CheX"/>
    <property type="match status" value="1"/>
</dbReference>
<protein>
    <submittedName>
        <fullName evidence="3">Chemotaxis protein CheX</fullName>
    </submittedName>
</protein>
<evidence type="ECO:0000259" key="2">
    <source>
        <dbReference type="Pfam" id="PF13690"/>
    </source>
</evidence>
<sequence>MGKINYNVNFINPFLQAVIHVLQTMAHVQANPEQPYLNEERKAIGDVTGIIGITGYSKGTMSITLEKDVILKIVNNMLFEEYSEINEEICDAVGELTNMISGQARAKLSQQGQSFDASTPTIFSGRGIEIKHVASAPVLSIPFTTDEGRFVVEVAFESS</sequence>
<dbReference type="PANTHER" id="PTHR39452:SF1">
    <property type="entry name" value="CHEY-P PHOSPHATASE CHEX"/>
    <property type="match status" value="1"/>
</dbReference>
<evidence type="ECO:0000313" key="3">
    <source>
        <dbReference type="EMBL" id="BDQ32633.1"/>
    </source>
</evidence>
<dbReference type="SUPFAM" id="SSF103039">
    <property type="entry name" value="CheC-like"/>
    <property type="match status" value="1"/>
</dbReference>
<evidence type="ECO:0000256" key="1">
    <source>
        <dbReference type="ARBA" id="ARBA00022500"/>
    </source>
</evidence>
<proteinExistence type="predicted"/>
<evidence type="ECO:0000313" key="4">
    <source>
        <dbReference type="Proteomes" id="UP001061361"/>
    </source>
</evidence>
<name>A0ABM8AMK9_9BACT</name>
<dbReference type="EMBL" id="AP026708">
    <property type="protein sequence ID" value="BDQ32633.1"/>
    <property type="molecule type" value="Genomic_DNA"/>
</dbReference>
<feature type="domain" description="Chemotaxis phosphatase CheX-like" evidence="2">
    <location>
        <begin position="47"/>
        <end position="144"/>
    </location>
</feature>
<dbReference type="InterPro" id="IPR028051">
    <property type="entry name" value="CheX-like_dom"/>
</dbReference>
<dbReference type="Gene3D" id="3.40.1550.10">
    <property type="entry name" value="CheC-like"/>
    <property type="match status" value="1"/>
</dbReference>